<organism evidence="1 2">
    <name type="scientific">Christiangramia lutea</name>
    <dbReference type="NCBI Taxonomy" id="1607951"/>
    <lineage>
        <taxon>Bacteria</taxon>
        <taxon>Pseudomonadati</taxon>
        <taxon>Bacteroidota</taxon>
        <taxon>Flavobacteriia</taxon>
        <taxon>Flavobacteriales</taxon>
        <taxon>Flavobacteriaceae</taxon>
        <taxon>Christiangramia</taxon>
    </lineage>
</organism>
<comment type="caution">
    <text evidence="1">The sequence shown here is derived from an EMBL/GenBank/DDBJ whole genome shotgun (WGS) entry which is preliminary data.</text>
</comment>
<proteinExistence type="predicted"/>
<evidence type="ECO:0000313" key="2">
    <source>
        <dbReference type="Proteomes" id="UP001139226"/>
    </source>
</evidence>
<accession>A0A9X1V5V7</accession>
<name>A0A9X1V5V7_9FLAO</name>
<keyword evidence="2" id="KW-1185">Reference proteome</keyword>
<dbReference type="Proteomes" id="UP001139226">
    <property type="component" value="Unassembled WGS sequence"/>
</dbReference>
<dbReference type="AlphaFoldDB" id="A0A9X1V5V7"/>
<dbReference type="EMBL" id="JAKVTV010000013">
    <property type="protein sequence ID" value="MCH4824641.1"/>
    <property type="molecule type" value="Genomic_DNA"/>
</dbReference>
<sequence>MKSDKSIYNNTKAAINRLQPKETDWKFTKLNNEDPEKIKTDFDLFKKEIPIIEIADKNSKTIITTRRIIEINNSIKRTVKFQDIVRYDFGNFKGEIENPELKKFRTIDYKNKNGTFQIETGKAAIVIMTTLNTIKNLTKPPAPNNGSPQITGS</sequence>
<gene>
    <name evidence="1" type="ORF">ML462_15815</name>
</gene>
<reference evidence="1" key="1">
    <citation type="submission" date="2022-03" db="EMBL/GenBank/DDBJ databases">
        <title>Gramella crocea sp. nov., isolated from activated sludge of a seafood processing plant.</title>
        <authorList>
            <person name="Zhang X."/>
        </authorList>
    </citation>
    <scope>NUCLEOTIDE SEQUENCE</scope>
    <source>
        <strain evidence="1">YJ019</strain>
    </source>
</reference>
<protein>
    <submittedName>
        <fullName evidence="1">Uncharacterized protein</fullName>
    </submittedName>
</protein>
<evidence type="ECO:0000313" key="1">
    <source>
        <dbReference type="EMBL" id="MCH4824641.1"/>
    </source>
</evidence>
<dbReference type="RefSeq" id="WP_240714806.1">
    <property type="nucleotide sequence ID" value="NZ_JAKVTV010000013.1"/>
</dbReference>